<dbReference type="InterPro" id="IPR018306">
    <property type="entry name" value="Phage_T5_Orf172_DNA-bd"/>
</dbReference>
<dbReference type="Pfam" id="PF10544">
    <property type="entry name" value="T5orf172"/>
    <property type="match status" value="1"/>
</dbReference>
<name>A0A1E3QNT2_9ASCO</name>
<gene>
    <name evidence="3" type="ORF">BABINDRAFT_176253</name>
</gene>
<dbReference type="InterPro" id="IPR053006">
    <property type="entry name" value="Meiosis_regulatory"/>
</dbReference>
<reference evidence="4" key="1">
    <citation type="submission" date="2016-05" db="EMBL/GenBank/DDBJ databases">
        <title>Comparative genomics of biotechnologically important yeasts.</title>
        <authorList>
            <consortium name="DOE Joint Genome Institute"/>
            <person name="Riley R."/>
            <person name="Haridas S."/>
            <person name="Wolfe K.H."/>
            <person name="Lopes M.R."/>
            <person name="Hittinger C.T."/>
            <person name="Goker M."/>
            <person name="Salamov A."/>
            <person name="Wisecaver J."/>
            <person name="Long T.M."/>
            <person name="Aerts A.L."/>
            <person name="Barry K."/>
            <person name="Choi C."/>
            <person name="Clum A."/>
            <person name="Coughlan A.Y."/>
            <person name="Deshpande S."/>
            <person name="Douglass A.P."/>
            <person name="Hanson S.J."/>
            <person name="Klenk H.-P."/>
            <person name="Labutti K."/>
            <person name="Lapidus A."/>
            <person name="Lindquist E."/>
            <person name="Lipzen A."/>
            <person name="Meier-Kolthoff J.P."/>
            <person name="Ohm R.A."/>
            <person name="Otillar R.P."/>
            <person name="Pangilinan J."/>
            <person name="Peng Y."/>
            <person name="Rokas A."/>
            <person name="Rosa C.A."/>
            <person name="Scheuner C."/>
            <person name="Sibirny A.A."/>
            <person name="Slot J.C."/>
            <person name="Stielow J.B."/>
            <person name="Sun H."/>
            <person name="Kurtzman C.P."/>
            <person name="Blackwell M."/>
            <person name="Grigoriev I.V."/>
            <person name="Jeffries T.W."/>
        </authorList>
    </citation>
    <scope>NUCLEOTIDE SEQUENCE [LARGE SCALE GENOMIC DNA]</scope>
    <source>
        <strain evidence="4">NRRL Y-12698</strain>
    </source>
</reference>
<accession>A0A1E3QNT2</accession>
<sequence>MLQCKGTTKKGLRCKIAVQPPNTFCHYHVPQPQYTRHFTGTFKTTSATGSGTSTPPKSRYNTTGPVLAPVKKPGHIYIYTLAHLLDPSPRKEAWLKVVKDRNAKESWVDFNPKRHILIKVGFTTQFPVQKRLTQWENKCGHRLSPIEPHVRNYERKTTLLKLFSKLSIKPSEVSEGSFRTYDISQKAFHCDSNVNIVESHIHKLLRQKYGSGDVLCSGCTNDPTVLKRQDRFNVHVEWFQIKRTDFDDVFQTVDRCCSLYGQPTSKFT</sequence>
<feature type="domain" description="Bacteriophage T5 Orf172 DNA-binding" evidence="2">
    <location>
        <begin position="113"/>
        <end position="251"/>
    </location>
</feature>
<dbReference type="PANTHER" id="PTHR28094">
    <property type="entry name" value="MEIOTICALLY UP-REGULATED GENE 113 PROTEIN"/>
    <property type="match status" value="1"/>
</dbReference>
<organism evidence="3 4">
    <name type="scientific">Babjeviella inositovora NRRL Y-12698</name>
    <dbReference type="NCBI Taxonomy" id="984486"/>
    <lineage>
        <taxon>Eukaryota</taxon>
        <taxon>Fungi</taxon>
        <taxon>Dikarya</taxon>
        <taxon>Ascomycota</taxon>
        <taxon>Saccharomycotina</taxon>
        <taxon>Pichiomycetes</taxon>
        <taxon>Serinales incertae sedis</taxon>
        <taxon>Babjeviella</taxon>
    </lineage>
</organism>
<feature type="compositionally biased region" description="Low complexity" evidence="1">
    <location>
        <begin position="45"/>
        <end position="58"/>
    </location>
</feature>
<keyword evidence="4" id="KW-1185">Reference proteome</keyword>
<evidence type="ECO:0000256" key="1">
    <source>
        <dbReference type="SAM" id="MobiDB-lite"/>
    </source>
</evidence>
<dbReference type="OrthoDB" id="4074785at2759"/>
<evidence type="ECO:0000313" key="4">
    <source>
        <dbReference type="Proteomes" id="UP000094336"/>
    </source>
</evidence>
<feature type="region of interest" description="Disordered" evidence="1">
    <location>
        <begin position="45"/>
        <end position="65"/>
    </location>
</feature>
<dbReference type="RefSeq" id="XP_018984663.1">
    <property type="nucleotide sequence ID" value="XM_019131012.1"/>
</dbReference>
<dbReference type="AlphaFoldDB" id="A0A1E3QNT2"/>
<evidence type="ECO:0000259" key="2">
    <source>
        <dbReference type="Pfam" id="PF10544"/>
    </source>
</evidence>
<dbReference type="Proteomes" id="UP000094336">
    <property type="component" value="Unassembled WGS sequence"/>
</dbReference>
<dbReference type="PANTHER" id="PTHR28094:SF1">
    <property type="entry name" value="MEIOTICALLY UP-REGULATED GENE 113 PROTEIN"/>
    <property type="match status" value="1"/>
</dbReference>
<dbReference type="GeneID" id="30148865"/>
<dbReference type="EMBL" id="KV454432">
    <property type="protein sequence ID" value="ODQ79335.1"/>
    <property type="molecule type" value="Genomic_DNA"/>
</dbReference>
<evidence type="ECO:0000313" key="3">
    <source>
        <dbReference type="EMBL" id="ODQ79335.1"/>
    </source>
</evidence>
<protein>
    <recommendedName>
        <fullName evidence="2">Bacteriophage T5 Orf172 DNA-binding domain-containing protein</fullName>
    </recommendedName>
</protein>
<proteinExistence type="predicted"/>